<dbReference type="PANTHER" id="PTHR32182:SF19">
    <property type="entry name" value="HOMOLOGY WITH RECF PROTEIN"/>
    <property type="match status" value="1"/>
</dbReference>
<feature type="domain" description="Protein CR006 P-loop" evidence="2">
    <location>
        <begin position="23"/>
        <end position="783"/>
    </location>
</feature>
<dbReference type="Pfam" id="PF13166">
    <property type="entry name" value="AAA_13"/>
    <property type="match status" value="1"/>
</dbReference>
<dbReference type="EMBL" id="JAMDGZ010000094">
    <property type="protein sequence ID" value="MDD1017346.1"/>
    <property type="molecule type" value="Genomic_DNA"/>
</dbReference>
<reference evidence="3 4" key="1">
    <citation type="submission" date="2022-05" db="EMBL/GenBank/DDBJ databases">
        <title>Novel Pseudomonas spp. Isolated from a Rainbow Trout Aquaculture Facility.</title>
        <authorList>
            <person name="Testerman T."/>
            <person name="Graf J."/>
        </authorList>
    </citation>
    <scope>NUCLEOTIDE SEQUENCE [LARGE SCALE GENOMIC DNA]</scope>
    <source>
        <strain evidence="3 4">ID1025</strain>
    </source>
</reference>
<name>A0ABT5PGM0_9PSED</name>
<feature type="region of interest" description="Disordered" evidence="1">
    <location>
        <begin position="156"/>
        <end position="176"/>
    </location>
</feature>
<keyword evidence="4" id="KW-1185">Reference proteome</keyword>
<proteinExistence type="predicted"/>
<organism evidence="3 4">
    <name type="scientific">Pseudomonas rubra</name>
    <dbReference type="NCBI Taxonomy" id="2942627"/>
    <lineage>
        <taxon>Bacteria</taxon>
        <taxon>Pseudomonadati</taxon>
        <taxon>Pseudomonadota</taxon>
        <taxon>Gammaproteobacteria</taxon>
        <taxon>Pseudomonadales</taxon>
        <taxon>Pseudomonadaceae</taxon>
        <taxon>Pseudomonas</taxon>
    </lineage>
</organism>
<accession>A0ABT5PGM0</accession>
<dbReference type="SUPFAM" id="SSF52540">
    <property type="entry name" value="P-loop containing nucleoside triphosphate hydrolases"/>
    <property type="match status" value="1"/>
</dbReference>
<evidence type="ECO:0000313" key="3">
    <source>
        <dbReference type="EMBL" id="MDD1017346.1"/>
    </source>
</evidence>
<comment type="caution">
    <text evidence="3">The sequence shown here is derived from an EMBL/GenBank/DDBJ whole genome shotgun (WGS) entry which is preliminary data.</text>
</comment>
<dbReference type="Proteomes" id="UP001148184">
    <property type="component" value="Unassembled WGS sequence"/>
</dbReference>
<evidence type="ECO:0000313" key="4">
    <source>
        <dbReference type="Proteomes" id="UP001148184"/>
    </source>
</evidence>
<protein>
    <submittedName>
        <fullName evidence="3">AAA family ATPase</fullName>
    </submittedName>
</protein>
<dbReference type="PANTHER" id="PTHR32182">
    <property type="entry name" value="DNA REPLICATION AND REPAIR PROTEIN RECF"/>
    <property type="match status" value="1"/>
</dbReference>
<dbReference type="InterPro" id="IPR026866">
    <property type="entry name" value="CR006_AAA"/>
</dbReference>
<gene>
    <name evidence="3" type="ORF">M5G17_27220</name>
</gene>
<dbReference type="InterPro" id="IPR027417">
    <property type="entry name" value="P-loop_NTPase"/>
</dbReference>
<evidence type="ECO:0000259" key="2">
    <source>
        <dbReference type="Pfam" id="PF13166"/>
    </source>
</evidence>
<evidence type="ECO:0000256" key="1">
    <source>
        <dbReference type="SAM" id="MobiDB-lite"/>
    </source>
</evidence>
<dbReference type="Gene3D" id="3.40.50.300">
    <property type="entry name" value="P-loop containing nucleotide triphosphate hydrolases"/>
    <property type="match status" value="1"/>
</dbReference>
<sequence length="808" mass="90689">MITQIDIASFGSFSGLEWKKTVRDSGKNVKTFQRLNILYGRNYSGKTTLSRIFRALETGKLPTNYTGSSFTVTGDQGAVTCSGLLTHNYDVRVYNRDFVAENLSFLVNQDVGGEIKTFAIVGEQNKEIDEAIAAIEAKLGSVEAKSGLRFDLEARKKERDRTKASHSTAQSALEGKLRSHAAEKIKKNLQYGVPVYNIENIKRDIATTQKSGFAPLTLQEQAGKLALLKQEALPDITSTLAIALNYDSLKSQADPLLSKAITPTKPIQELLNDSVLQLWVKQGITHHRDKRDVCAFCRQSLPDDIWQVLDEHFSKESGDLETDLESVITAVKGEIAALAGLVTLRSDDLYAEERSTFNVSSQALANELGTYKKDLETLKKSLESRKNNLFQPVALPPSLHNPKEIQQHVDAINDLITTNNSKTKTLEKDKATARDLLRLADVSTFADAITYDAELKKIANLKTEADAADTTYTDSAKKIGDAEVEVQNLRNKQRDERKGAGRVNSLLNNFFGHDGLKLEPRDSADKATVKFEITRDGKAAYNLSEGECSLIAFCYFIAKLDAPESKGKELIIYIDDPISSLDSNHIFFMFSLIESLIAKPVKKSDGSNTYRYKQLFISTHNLDFLKYLKRLSIPSKKIDAGGGKQKNSHDHEHFMVERNGAASSILLMPSYLRDYITEFHYLFHQIYKCRDQSTAHISHEPFFGFGNNLRKFLEAFLFFKYPHHDNKSDSLERIKKFFGEEEDAAIALVNRLNNEFSHLEEVPDRSFKPVEVPEIARVANYVLDKIYASDAIQYNALLKSIGEPERTD</sequence>
<dbReference type="RefSeq" id="WP_273895950.1">
    <property type="nucleotide sequence ID" value="NZ_JAMDGP010000050.1"/>
</dbReference>